<evidence type="ECO:0000313" key="4">
    <source>
        <dbReference type="Proteomes" id="UP000034883"/>
    </source>
</evidence>
<dbReference type="AlphaFoldDB" id="A0A0F6W9X5"/>
<gene>
    <name evidence="3" type="ORF">DB32_008239</name>
</gene>
<protein>
    <submittedName>
        <fullName evidence="3">Uncharacterized protein</fullName>
    </submittedName>
</protein>
<keyword evidence="4" id="KW-1185">Reference proteome</keyword>
<evidence type="ECO:0000256" key="2">
    <source>
        <dbReference type="SAM" id="MobiDB-lite"/>
    </source>
</evidence>
<evidence type="ECO:0000313" key="3">
    <source>
        <dbReference type="EMBL" id="AKF11090.1"/>
    </source>
</evidence>
<dbReference type="STRING" id="927083.DB32_008239"/>
<organism evidence="3 4">
    <name type="scientific">Sandaracinus amylolyticus</name>
    <dbReference type="NCBI Taxonomy" id="927083"/>
    <lineage>
        <taxon>Bacteria</taxon>
        <taxon>Pseudomonadati</taxon>
        <taxon>Myxococcota</taxon>
        <taxon>Polyangia</taxon>
        <taxon>Polyangiales</taxon>
        <taxon>Sandaracinaceae</taxon>
        <taxon>Sandaracinus</taxon>
    </lineage>
</organism>
<sequence>MDAQQRELDEAKSEIALLRAAHAQKTREAEVLRRELDEHRGGVRAAHEKSDATKLDAAEHDVEGLRWSMRLGASIMAGVALVGSMMLAVGASRGACHGGARAYAATSTAVTPLVRDGHVVATHGPEVVATGEQCTVERMPVEGGGFDCRVEVRCGGETLYGTTFDTGYVRCGGREVVRDADVTARDGDPAMTMDLARGRVIVEERVGLGTQRVEIALDPIVD</sequence>
<reference evidence="3 4" key="1">
    <citation type="submission" date="2015-03" db="EMBL/GenBank/DDBJ databases">
        <title>Genome assembly of Sandaracinus amylolyticus DSM 53668.</title>
        <authorList>
            <person name="Sharma G."/>
            <person name="Subramanian S."/>
        </authorList>
    </citation>
    <scope>NUCLEOTIDE SEQUENCE [LARGE SCALE GENOMIC DNA]</scope>
    <source>
        <strain evidence="3 4">DSM 53668</strain>
    </source>
</reference>
<dbReference type="Proteomes" id="UP000034883">
    <property type="component" value="Chromosome"/>
</dbReference>
<dbReference type="KEGG" id="samy:DB32_008239"/>
<accession>A0A0F6W9X5</accession>
<proteinExistence type="predicted"/>
<feature type="coiled-coil region" evidence="1">
    <location>
        <begin position="1"/>
        <end position="35"/>
    </location>
</feature>
<name>A0A0F6W9X5_9BACT</name>
<dbReference type="EMBL" id="CP011125">
    <property type="protein sequence ID" value="AKF11090.1"/>
    <property type="molecule type" value="Genomic_DNA"/>
</dbReference>
<feature type="region of interest" description="Disordered" evidence="2">
    <location>
        <begin position="38"/>
        <end position="57"/>
    </location>
</feature>
<evidence type="ECO:0000256" key="1">
    <source>
        <dbReference type="SAM" id="Coils"/>
    </source>
</evidence>
<keyword evidence="1" id="KW-0175">Coiled coil</keyword>